<dbReference type="PANTHER" id="PTHR35535:SF2">
    <property type="entry name" value="DUF306 DOMAIN-CONTAINING PROTEIN"/>
    <property type="match status" value="1"/>
</dbReference>
<dbReference type="EMBL" id="JABZEO010000004">
    <property type="protein sequence ID" value="NVZ08981.1"/>
    <property type="molecule type" value="Genomic_DNA"/>
</dbReference>
<feature type="domain" description="DUF306" evidence="2">
    <location>
        <begin position="246"/>
        <end position="354"/>
    </location>
</feature>
<dbReference type="Pfam" id="PF03724">
    <property type="entry name" value="META"/>
    <property type="match status" value="2"/>
</dbReference>
<proteinExistence type="predicted"/>
<gene>
    <name evidence="3" type="ORF">HW932_06875</name>
</gene>
<comment type="caution">
    <text evidence="3">The sequence shown here is derived from an EMBL/GenBank/DDBJ whole genome shotgun (WGS) entry which is preliminary data.</text>
</comment>
<sequence>MSRNTWPLALVFVAAPLTASPAQEPPLICFGNEPFWSLDLTETGKARFSTPDSPVVEYLGAVDTATGQKESVWRGQAITSDGGELVAFLHEGACSDGMSDAVHPYAVKVSLPNGRHYTGCCRVPEAPDVSATVENTTWRLTELPGKTLPTDHARHAVTVRFHAGRTHGFSGCNQFMGSYTLEGETLVLGTLGGTMMACPEPAMSVEEAFLRSFSGALGVAGAGDALILTPVGGGAPLRFEREAPLSLEGGQWEVTGYNNGRQAVVSPQTGTRLTLMFQDGQVSGSSGCNRFHGSFTAAENRLTIHPLATTRKACDEAVMVQEQAFLAALESATTWDIVRGMLDVHRADGERVLTASSMGE</sequence>
<dbReference type="AlphaFoldDB" id="A0A850RHB0"/>
<keyword evidence="4" id="KW-1185">Reference proteome</keyword>
<accession>A0A850RHB0</accession>
<dbReference type="InterPro" id="IPR038670">
    <property type="entry name" value="HslJ-like_sf"/>
</dbReference>
<name>A0A850RHB0_9GAMM</name>
<dbReference type="RefSeq" id="WP_176975758.1">
    <property type="nucleotide sequence ID" value="NZ_JABZEO010000004.1"/>
</dbReference>
<organism evidence="3 4">
    <name type="scientific">Allochromatium humboldtianum</name>
    <dbReference type="NCBI Taxonomy" id="504901"/>
    <lineage>
        <taxon>Bacteria</taxon>
        <taxon>Pseudomonadati</taxon>
        <taxon>Pseudomonadota</taxon>
        <taxon>Gammaproteobacteria</taxon>
        <taxon>Chromatiales</taxon>
        <taxon>Chromatiaceae</taxon>
        <taxon>Allochromatium</taxon>
    </lineage>
</organism>
<keyword evidence="1" id="KW-0732">Signal</keyword>
<dbReference type="InterPro" id="IPR005184">
    <property type="entry name" value="DUF306_Meta_HslJ"/>
</dbReference>
<evidence type="ECO:0000259" key="2">
    <source>
        <dbReference type="Pfam" id="PF03724"/>
    </source>
</evidence>
<dbReference type="InterPro" id="IPR053147">
    <property type="entry name" value="Hsp_HslJ-like"/>
</dbReference>
<evidence type="ECO:0000313" key="4">
    <source>
        <dbReference type="Proteomes" id="UP000592294"/>
    </source>
</evidence>
<dbReference type="Gene3D" id="2.40.128.270">
    <property type="match status" value="2"/>
</dbReference>
<feature type="chain" id="PRO_5032912323" evidence="1">
    <location>
        <begin position="20"/>
        <end position="360"/>
    </location>
</feature>
<evidence type="ECO:0000313" key="3">
    <source>
        <dbReference type="EMBL" id="NVZ08981.1"/>
    </source>
</evidence>
<evidence type="ECO:0000256" key="1">
    <source>
        <dbReference type="SAM" id="SignalP"/>
    </source>
</evidence>
<reference evidence="3 4" key="1">
    <citation type="submission" date="2020-06" db="EMBL/GenBank/DDBJ databases">
        <title>Whole-genome sequence of Allochromatium humboldtianum DSM 21881, type strain.</title>
        <authorList>
            <person name="Kyndt J.A."/>
            <person name="Meyer T.E."/>
        </authorList>
    </citation>
    <scope>NUCLEOTIDE SEQUENCE [LARGE SCALE GENOMIC DNA]</scope>
    <source>
        <strain evidence="3 4">DSM 21881</strain>
    </source>
</reference>
<feature type="domain" description="DUF306" evidence="2">
    <location>
        <begin position="131"/>
        <end position="239"/>
    </location>
</feature>
<feature type="signal peptide" evidence="1">
    <location>
        <begin position="1"/>
        <end position="19"/>
    </location>
</feature>
<dbReference type="Proteomes" id="UP000592294">
    <property type="component" value="Unassembled WGS sequence"/>
</dbReference>
<protein>
    <submittedName>
        <fullName evidence="3">META domain-containing protein</fullName>
    </submittedName>
</protein>
<dbReference type="PANTHER" id="PTHR35535">
    <property type="entry name" value="HEAT SHOCK PROTEIN HSLJ"/>
    <property type="match status" value="1"/>
</dbReference>